<dbReference type="RefSeq" id="WP_008489678.1">
    <property type="nucleotide sequence ID" value="NZ_AMRG01000016.1"/>
</dbReference>
<dbReference type="EMBL" id="AMRG01000016">
    <property type="protein sequence ID" value="EKE80843.1"/>
    <property type="molecule type" value="Genomic_DNA"/>
</dbReference>
<organism evidence="5 6">
    <name type="scientific">Idiomarina xiamenensis 10-D-4</name>
    <dbReference type="NCBI Taxonomy" id="740709"/>
    <lineage>
        <taxon>Bacteria</taxon>
        <taxon>Pseudomonadati</taxon>
        <taxon>Pseudomonadota</taxon>
        <taxon>Gammaproteobacteria</taxon>
        <taxon>Alteromonadales</taxon>
        <taxon>Idiomarinaceae</taxon>
        <taxon>Idiomarina</taxon>
    </lineage>
</organism>
<dbReference type="eggNOG" id="COG0399">
    <property type="taxonomic scope" value="Bacteria"/>
</dbReference>
<name>K2JZG0_9GAMM</name>
<feature type="active site" description="Proton acceptor" evidence="2">
    <location>
        <position position="219"/>
    </location>
</feature>
<evidence type="ECO:0000256" key="1">
    <source>
        <dbReference type="ARBA" id="ARBA00022898"/>
    </source>
</evidence>
<dbReference type="Pfam" id="PF01041">
    <property type="entry name" value="DegT_DnrJ_EryC1"/>
    <property type="match status" value="1"/>
</dbReference>
<sequence length="390" mass="42827">MAFLKQLTDHIRAHYGVSDDSVIPLHAPQFGSQERSAVLDTIDSTFVSSVGRYVDFFERQLADHCQRPAAVATVNGTAALHTALLIAGVEAGDLVLTQALTFVATCNAIRYCQADPVFIDVERESLGMSATALAEWLAEQALIDDHGICRQRESGRPIRACVPMHTYGHPCDMDALQSVCQQWRILLLEDAAEALGSSYRGRPCGGLAPLAAFSFNGNKVITCGGGGMVLGDTEQMRQAKHLTTTAKQPHAYEFVHDQVAYNYRLPNLNAALGHAQMRHLPRFLADKRATAEAYQQLLSDSPYQFIAEPSYGKSNYWLNTVLCRDLSARDALLSGCQQAGIQARPVWRPMHQLAMYQQQAHGDLSQTEWLAQRLVNLPSSVRAGVATDDD</sequence>
<dbReference type="CDD" id="cd00616">
    <property type="entry name" value="AHBA_syn"/>
    <property type="match status" value="1"/>
</dbReference>
<protein>
    <submittedName>
        <fullName evidence="5">Aminotransferase</fullName>
    </submittedName>
</protein>
<dbReference type="PANTHER" id="PTHR30244">
    <property type="entry name" value="TRANSAMINASE"/>
    <property type="match status" value="1"/>
</dbReference>
<keyword evidence="5" id="KW-0808">Transferase</keyword>
<dbReference type="SUPFAM" id="SSF53383">
    <property type="entry name" value="PLP-dependent transferases"/>
    <property type="match status" value="1"/>
</dbReference>
<dbReference type="Proteomes" id="UP000014115">
    <property type="component" value="Unassembled WGS sequence"/>
</dbReference>
<accession>K2JZG0</accession>
<dbReference type="GO" id="GO:0000271">
    <property type="term" value="P:polysaccharide biosynthetic process"/>
    <property type="evidence" value="ECO:0007669"/>
    <property type="project" value="TreeGrafter"/>
</dbReference>
<evidence type="ECO:0000256" key="4">
    <source>
        <dbReference type="RuleBase" id="RU004508"/>
    </source>
</evidence>
<evidence type="ECO:0000313" key="5">
    <source>
        <dbReference type="EMBL" id="EKE80843.1"/>
    </source>
</evidence>
<dbReference type="OrthoDB" id="9804264at2"/>
<dbReference type="InterPro" id="IPR000653">
    <property type="entry name" value="DegT/StrS_aminotransferase"/>
</dbReference>
<evidence type="ECO:0000313" key="6">
    <source>
        <dbReference type="Proteomes" id="UP000014115"/>
    </source>
</evidence>
<evidence type="ECO:0000256" key="3">
    <source>
        <dbReference type="PIRSR" id="PIRSR000390-2"/>
    </source>
</evidence>
<gene>
    <name evidence="5" type="ORF">A10D4_11534</name>
</gene>
<dbReference type="InterPro" id="IPR015422">
    <property type="entry name" value="PyrdxlP-dep_Trfase_small"/>
</dbReference>
<dbReference type="PIRSF" id="PIRSF000390">
    <property type="entry name" value="PLP_StrS"/>
    <property type="match status" value="1"/>
</dbReference>
<comment type="caution">
    <text evidence="5">The sequence shown here is derived from an EMBL/GenBank/DDBJ whole genome shotgun (WGS) entry which is preliminary data.</text>
</comment>
<reference evidence="5 6" key="1">
    <citation type="journal article" date="2012" name="J. Bacteriol.">
        <title>Genome Sequence of Idiomarina xiamenensis Type Strain 10-D-4.</title>
        <authorList>
            <person name="Lai Q."/>
            <person name="Wang L."/>
            <person name="Wang W."/>
            <person name="Shao Z."/>
        </authorList>
    </citation>
    <scope>NUCLEOTIDE SEQUENCE [LARGE SCALE GENOMIC DNA]</scope>
    <source>
        <strain evidence="5 6">10-D-4</strain>
    </source>
</reference>
<dbReference type="PANTHER" id="PTHR30244:SF30">
    <property type="entry name" value="BLR5990 PROTEIN"/>
    <property type="match status" value="1"/>
</dbReference>
<dbReference type="InterPro" id="IPR015424">
    <property type="entry name" value="PyrdxlP-dep_Trfase"/>
</dbReference>
<dbReference type="InterPro" id="IPR015421">
    <property type="entry name" value="PyrdxlP-dep_Trfase_major"/>
</dbReference>
<dbReference type="Gene3D" id="3.90.1150.10">
    <property type="entry name" value="Aspartate Aminotransferase, domain 1"/>
    <property type="match status" value="1"/>
</dbReference>
<dbReference type="GO" id="GO:0008483">
    <property type="term" value="F:transaminase activity"/>
    <property type="evidence" value="ECO:0007669"/>
    <property type="project" value="UniProtKB-KW"/>
</dbReference>
<dbReference type="AlphaFoldDB" id="K2JZG0"/>
<evidence type="ECO:0000256" key="2">
    <source>
        <dbReference type="PIRSR" id="PIRSR000390-1"/>
    </source>
</evidence>
<feature type="modified residue" description="N6-(pyridoxal phosphate)lysine" evidence="3">
    <location>
        <position position="219"/>
    </location>
</feature>
<dbReference type="GO" id="GO:0030170">
    <property type="term" value="F:pyridoxal phosphate binding"/>
    <property type="evidence" value="ECO:0007669"/>
    <property type="project" value="TreeGrafter"/>
</dbReference>
<dbReference type="STRING" id="740709.A10D4_11534"/>
<keyword evidence="6" id="KW-1185">Reference proteome</keyword>
<dbReference type="PATRIC" id="fig|740709.3.peg.2331"/>
<keyword evidence="5" id="KW-0032">Aminotransferase</keyword>
<proteinExistence type="inferred from homology"/>
<dbReference type="InterPro" id="IPR026385">
    <property type="entry name" value="LegC-like"/>
</dbReference>
<comment type="similarity">
    <text evidence="4">Belongs to the DegT/DnrJ/EryC1 family.</text>
</comment>
<dbReference type="Gene3D" id="3.40.640.10">
    <property type="entry name" value="Type I PLP-dependent aspartate aminotransferase-like (Major domain)"/>
    <property type="match status" value="1"/>
</dbReference>
<keyword evidence="1 3" id="KW-0663">Pyridoxal phosphate</keyword>
<dbReference type="NCBIfam" id="TIGR04181">
    <property type="entry name" value="NHT_00031"/>
    <property type="match status" value="1"/>
</dbReference>